<accession>A0ABV2QC11</accession>
<reference evidence="1 2" key="1">
    <citation type="submission" date="2024-06" db="EMBL/GenBank/DDBJ databases">
        <title>Sorghum-associated microbial communities from plants grown in Nebraska, USA.</title>
        <authorList>
            <person name="Schachtman D."/>
        </authorList>
    </citation>
    <scope>NUCLEOTIDE SEQUENCE [LARGE SCALE GENOMIC DNA]</scope>
    <source>
        <strain evidence="1 2">2709</strain>
    </source>
</reference>
<protein>
    <recommendedName>
        <fullName evidence="3">Glycosyltransferase</fullName>
    </recommendedName>
</protein>
<organism evidence="1 2">
    <name type="scientific">Ottowia thiooxydans</name>
    <dbReference type="NCBI Taxonomy" id="219182"/>
    <lineage>
        <taxon>Bacteria</taxon>
        <taxon>Pseudomonadati</taxon>
        <taxon>Pseudomonadota</taxon>
        <taxon>Betaproteobacteria</taxon>
        <taxon>Burkholderiales</taxon>
        <taxon>Comamonadaceae</taxon>
        <taxon>Ottowia</taxon>
    </lineage>
</organism>
<dbReference type="SUPFAM" id="SSF53448">
    <property type="entry name" value="Nucleotide-diphospho-sugar transferases"/>
    <property type="match status" value="1"/>
</dbReference>
<sequence length="277" mass="31768">MSTAPIGSKDYAGAAQTVSSVDGEKRLAQPGMRHILCMKWGTKYGPEYVNRLYGMVRRHLTGDFQLVCLTDDSNGIRPEVLCRPIPQLDLHLKPGQRDGAWKKLTTFEADLHGLRGTALFLDLDVVIVGSLDEFFTQPGEFLIIHDYPRFWRFGERIVGNSSVYRFTLGAHSDVLKHFRENMAQVQREYRNEQEYLSHFLHKQGKLSYWPAAWCPSFKYHGIPAWPTNYWKAPFVPKDARIVIFHGEVNPPDALAGKRNKRFAYIKPASWVAQAWSE</sequence>
<gene>
    <name evidence="1" type="ORF">ABIE13_003564</name>
</gene>
<evidence type="ECO:0008006" key="3">
    <source>
        <dbReference type="Google" id="ProtNLM"/>
    </source>
</evidence>
<dbReference type="InterPro" id="IPR029044">
    <property type="entry name" value="Nucleotide-diphossugar_trans"/>
</dbReference>
<dbReference type="Proteomes" id="UP001549320">
    <property type="component" value="Unassembled WGS sequence"/>
</dbReference>
<dbReference type="EMBL" id="JBEPSH010000007">
    <property type="protein sequence ID" value="MET4578448.1"/>
    <property type="molecule type" value="Genomic_DNA"/>
</dbReference>
<comment type="caution">
    <text evidence="1">The sequence shown here is derived from an EMBL/GenBank/DDBJ whole genome shotgun (WGS) entry which is preliminary data.</text>
</comment>
<evidence type="ECO:0000313" key="1">
    <source>
        <dbReference type="EMBL" id="MET4578448.1"/>
    </source>
</evidence>
<proteinExistence type="predicted"/>
<evidence type="ECO:0000313" key="2">
    <source>
        <dbReference type="Proteomes" id="UP001549320"/>
    </source>
</evidence>
<name>A0ABV2QC11_9BURK</name>
<dbReference type="Gene3D" id="3.90.550.10">
    <property type="entry name" value="Spore Coat Polysaccharide Biosynthesis Protein SpsA, Chain A"/>
    <property type="match status" value="1"/>
</dbReference>
<keyword evidence="2" id="KW-1185">Reference proteome</keyword>